<dbReference type="STRING" id="940286.GCA_000227565_00207"/>
<sequence length="155" mass="16628">MADLAAVMDKIYVEQIAPAIKTFNASRVASKAPGANMDQIALEQIAMLELWSKESEAQAKALRQALVMEMEDTGVLSFAGDHHTGSLSTPPQSLTVTDEKALRAARPDLFEPQPDKLNRAELTKALKRGEQVEGATLSNGGAMRLVIRGKKGIAA</sequence>
<comment type="caution">
    <text evidence="1">The sequence shown here is derived from an EMBL/GenBank/DDBJ whole genome shotgun (WGS) entry which is preliminary data.</text>
</comment>
<accession>A0A318QSI8</accession>
<evidence type="ECO:0000313" key="1">
    <source>
        <dbReference type="EMBL" id="PYD81340.1"/>
    </source>
</evidence>
<organism evidence="1 2">
    <name type="scientific">Komagataeibacter oboediens</name>
    <dbReference type="NCBI Taxonomy" id="65958"/>
    <lineage>
        <taxon>Bacteria</taxon>
        <taxon>Pseudomonadati</taxon>
        <taxon>Pseudomonadota</taxon>
        <taxon>Alphaproteobacteria</taxon>
        <taxon>Acetobacterales</taxon>
        <taxon>Acetobacteraceae</taxon>
        <taxon>Komagataeibacter</taxon>
    </lineage>
</organism>
<dbReference type="OrthoDB" id="7218913at2"/>
<dbReference type="AlphaFoldDB" id="A0A318QSI8"/>
<dbReference type="InterPro" id="IPR008840">
    <property type="entry name" value="Sipho_Gp157"/>
</dbReference>
<gene>
    <name evidence="1" type="ORF">CFR80_12290</name>
</gene>
<dbReference type="Proteomes" id="UP000247417">
    <property type="component" value="Unassembled WGS sequence"/>
</dbReference>
<protein>
    <submittedName>
        <fullName evidence="1">Uncharacterized protein</fullName>
    </submittedName>
</protein>
<dbReference type="EMBL" id="NKTX01000036">
    <property type="protein sequence ID" value="PYD81340.1"/>
    <property type="molecule type" value="Genomic_DNA"/>
</dbReference>
<reference evidence="1 2" key="1">
    <citation type="submission" date="2017-07" db="EMBL/GenBank/DDBJ databases">
        <title>A draft genome sequence of Komagataeibacter oboediens LMG 18849.</title>
        <authorList>
            <person name="Skraban J."/>
            <person name="Cleenwerck I."/>
            <person name="Vandamme P."/>
            <person name="Trcek J."/>
        </authorList>
    </citation>
    <scope>NUCLEOTIDE SEQUENCE [LARGE SCALE GENOMIC DNA]</scope>
    <source>
        <strain evidence="1 2">LMG 18849</strain>
    </source>
</reference>
<proteinExistence type="predicted"/>
<evidence type="ECO:0000313" key="2">
    <source>
        <dbReference type="Proteomes" id="UP000247417"/>
    </source>
</evidence>
<name>A0A318QSI8_9PROT</name>
<dbReference type="Pfam" id="PF05565">
    <property type="entry name" value="Sipho_Gp157"/>
    <property type="match status" value="1"/>
</dbReference>